<proteinExistence type="predicted"/>
<sequence length="219" mass="24846">MYNEPPQIESLNVWTTPLFVTQNPDHEFLKQDILEHVYATQAQQSQAVASEVAVTAKHQLFESDLGYLEAENPAVMELRRMLEELISAVATEVNQEYWPEGAQGDAHIIESWYHVTQNGGYHDVHSHPNCSWCGIYYLDPGECELGSRNGVNRFYDPRVNADHYADPGTAYLGQHGFWDFEPVEGQIVLFPSYLKHSALPYFGAKDRVIIAFNSVIDLV</sequence>
<evidence type="ECO:0000313" key="1">
    <source>
        <dbReference type="EMBL" id="EAR62093.1"/>
    </source>
</evidence>
<dbReference type="RefSeq" id="WP_007019730.1">
    <property type="nucleotide sequence ID" value="NZ_CH724125.1"/>
</dbReference>
<evidence type="ECO:0000313" key="2">
    <source>
        <dbReference type="Proteomes" id="UP000002171"/>
    </source>
</evidence>
<keyword evidence="2" id="KW-1185">Reference proteome</keyword>
<dbReference type="Proteomes" id="UP000002171">
    <property type="component" value="Unassembled WGS sequence"/>
</dbReference>
<dbReference type="EMBL" id="AAOW01000004">
    <property type="protein sequence ID" value="EAR62093.1"/>
    <property type="molecule type" value="Genomic_DNA"/>
</dbReference>
<dbReference type="OrthoDB" id="549777at2"/>
<reference evidence="1 2" key="1">
    <citation type="submission" date="2006-02" db="EMBL/GenBank/DDBJ databases">
        <authorList>
            <person name="Pinhassi J."/>
            <person name="Pedros-Alio C."/>
            <person name="Ferriera S."/>
            <person name="Johnson J."/>
            <person name="Kravitz S."/>
            <person name="Halpern A."/>
            <person name="Remington K."/>
            <person name="Beeson K."/>
            <person name="Tran B."/>
            <person name="Rogers Y.-H."/>
            <person name="Friedman R."/>
            <person name="Venter J.C."/>
        </authorList>
    </citation>
    <scope>NUCLEOTIDE SEQUENCE [LARGE SCALE GENOMIC DNA]</scope>
    <source>
        <strain evidence="1 2">MED92</strain>
    </source>
</reference>
<evidence type="ECO:0008006" key="3">
    <source>
        <dbReference type="Google" id="ProtNLM"/>
    </source>
</evidence>
<dbReference type="Gene3D" id="2.60.120.620">
    <property type="entry name" value="q2cbj1_9rhob like domain"/>
    <property type="match status" value="1"/>
</dbReference>
<organism evidence="1 2">
    <name type="scientific">Neptuniibacter caesariensis</name>
    <dbReference type="NCBI Taxonomy" id="207954"/>
    <lineage>
        <taxon>Bacteria</taxon>
        <taxon>Pseudomonadati</taxon>
        <taxon>Pseudomonadota</taxon>
        <taxon>Gammaproteobacteria</taxon>
        <taxon>Oceanospirillales</taxon>
        <taxon>Oceanospirillaceae</taxon>
        <taxon>Neptuniibacter</taxon>
    </lineage>
</organism>
<gene>
    <name evidence="1" type="ORF">MED92_10319</name>
</gene>
<dbReference type="AlphaFoldDB" id="A0A7U8C5W6"/>
<dbReference type="Pfam" id="PF13759">
    <property type="entry name" value="2OG-FeII_Oxy_5"/>
    <property type="match status" value="1"/>
</dbReference>
<protein>
    <recommendedName>
        <fullName evidence="3">2OG-Fe(II) oxygenase</fullName>
    </recommendedName>
</protein>
<accession>A0A7U8C5W6</accession>
<name>A0A7U8C5W6_NEPCE</name>
<dbReference type="InterPro" id="IPR012668">
    <property type="entry name" value="CHP02466"/>
</dbReference>
<comment type="caution">
    <text evidence="1">The sequence shown here is derived from an EMBL/GenBank/DDBJ whole genome shotgun (WGS) entry which is preliminary data.</text>
</comment>